<dbReference type="EMBL" id="AOFD01000069">
    <property type="protein sequence ID" value="ELT42991.1"/>
    <property type="molecule type" value="Genomic_DNA"/>
</dbReference>
<evidence type="ECO:0000313" key="4">
    <source>
        <dbReference type="Proteomes" id="UP000011189"/>
    </source>
</evidence>
<evidence type="ECO:0000259" key="2">
    <source>
        <dbReference type="Pfam" id="PF13667"/>
    </source>
</evidence>
<gene>
    <name evidence="3" type="ORF">G205_20989</name>
</gene>
<dbReference type="AlphaFoldDB" id="L8TMZ4"/>
<feature type="region of interest" description="Disordered" evidence="1">
    <location>
        <begin position="52"/>
        <end position="81"/>
    </location>
</feature>
<evidence type="ECO:0000313" key="3">
    <source>
        <dbReference type="EMBL" id="ELT42991.1"/>
    </source>
</evidence>
<proteinExistence type="predicted"/>
<keyword evidence="4" id="KW-1185">Reference proteome</keyword>
<organism evidence="3 4">
    <name type="scientific">Arthrobacter nitrophenolicus</name>
    <dbReference type="NCBI Taxonomy" id="683150"/>
    <lineage>
        <taxon>Bacteria</taxon>
        <taxon>Bacillati</taxon>
        <taxon>Actinomycetota</taxon>
        <taxon>Actinomycetes</taxon>
        <taxon>Micrococcales</taxon>
        <taxon>Micrococcaceae</taxon>
        <taxon>Arthrobacter</taxon>
    </lineage>
</organism>
<accession>L8TMZ4</accession>
<feature type="region of interest" description="Disordered" evidence="1">
    <location>
        <begin position="98"/>
        <end position="129"/>
    </location>
</feature>
<dbReference type="Pfam" id="PF13667">
    <property type="entry name" value="ThiC-associated"/>
    <property type="match status" value="1"/>
</dbReference>
<feature type="non-terminal residue" evidence="3">
    <location>
        <position position="129"/>
    </location>
</feature>
<feature type="domain" description="ThiC-associated" evidence="2">
    <location>
        <begin position="43"/>
        <end position="97"/>
    </location>
</feature>
<protein>
    <submittedName>
        <fullName evidence="3">Phosphomethylpyrimidine synthase ThiC</fullName>
    </submittedName>
</protein>
<dbReference type="InterPro" id="IPR025747">
    <property type="entry name" value="ThiC-associated_dom"/>
</dbReference>
<evidence type="ECO:0000256" key="1">
    <source>
        <dbReference type="SAM" id="MobiDB-lite"/>
    </source>
</evidence>
<comment type="caution">
    <text evidence="3">The sequence shown here is derived from an EMBL/GenBank/DDBJ whole genome shotgun (WGS) entry which is preliminary data.</text>
</comment>
<reference evidence="4" key="1">
    <citation type="journal article" date="2013" name="Genome Announc.">
        <title>Draft Genome Sequence of the 2-Chloro-4-Nitrophenol-Degrading Bacterium Arthrobacter sp. Strain SJCon.</title>
        <authorList>
            <person name="Vikram S."/>
            <person name="Kumar S."/>
            <person name="Vaidya B."/>
            <person name="Pinnaka A.K."/>
            <person name="Raghava G.P."/>
        </authorList>
    </citation>
    <scope>NUCLEOTIDE SEQUENCE [LARGE SCALE GENOMIC DNA]</scope>
    <source>
        <strain evidence="4">SJCon</strain>
    </source>
</reference>
<dbReference type="Proteomes" id="UP000011189">
    <property type="component" value="Unassembled WGS sequence"/>
</dbReference>
<sequence length="129" mass="13535">MSTPNEQLSPAQNQSGNVLPEGKPATATRSLASHALAFIDDGSGIRVPVTEISLEPSPNGDANPPFRTYRTAGPGSDPVRGLPPFRAAWIAGRGDTEAYSGRGRNLLDDGRSAVRRGAASAEWNGRARP</sequence>
<feature type="region of interest" description="Disordered" evidence="1">
    <location>
        <begin position="1"/>
        <end position="26"/>
    </location>
</feature>
<name>L8TMZ4_9MICC</name>
<feature type="compositionally biased region" description="Polar residues" evidence="1">
    <location>
        <begin position="1"/>
        <end position="17"/>
    </location>
</feature>